<dbReference type="EMBL" id="JELX01001373">
    <property type="protein sequence ID" value="KYF59229.1"/>
    <property type="molecule type" value="Genomic_DNA"/>
</dbReference>
<sequence length="222" mass="25981">MKRAMDTSMIPELLSFRAPWLEEKLVKDRMASSCEEAARLFDEVKKYIFVCRADRTRQVPMFSRRIDEVWHQFVLFTEEYAAFGHRFFGEFVHHTANTAPRGELGARPEMTFDKYRAEYEALFGPISPAWRDELAVTPDTRLIRVKFGRPIFVRVEEGRADLVWSLEPPRVLLRIDAWAKDALQFIVDCDHFYVRELPGLDDPERVALCRPLVKGDFLRIAP</sequence>
<name>A0A150PU57_SORCE</name>
<gene>
    <name evidence="1" type="ORF">BE04_33055</name>
</gene>
<comment type="caution">
    <text evidence="1">The sequence shown here is derived from an EMBL/GenBank/DDBJ whole genome shotgun (WGS) entry which is preliminary data.</text>
</comment>
<evidence type="ECO:0000313" key="1">
    <source>
        <dbReference type="EMBL" id="KYF59229.1"/>
    </source>
</evidence>
<protein>
    <submittedName>
        <fullName evidence="1">Uncharacterized protein</fullName>
    </submittedName>
</protein>
<accession>A0A150PU57</accession>
<evidence type="ECO:0000313" key="2">
    <source>
        <dbReference type="Proteomes" id="UP000075604"/>
    </source>
</evidence>
<proteinExistence type="predicted"/>
<dbReference type="AlphaFoldDB" id="A0A150PU57"/>
<dbReference type="Proteomes" id="UP000075604">
    <property type="component" value="Unassembled WGS sequence"/>
</dbReference>
<reference evidence="1 2" key="1">
    <citation type="submission" date="2014-02" db="EMBL/GenBank/DDBJ databases">
        <title>The small core and large imbalanced accessory genome model reveals a collaborative survival strategy of Sorangium cellulosum strains in nature.</title>
        <authorList>
            <person name="Han K."/>
            <person name="Peng R."/>
            <person name="Blom J."/>
            <person name="Li Y.-Z."/>
        </authorList>
    </citation>
    <scope>NUCLEOTIDE SEQUENCE [LARGE SCALE GENOMIC DNA]</scope>
    <source>
        <strain evidence="1 2">So0157-18</strain>
    </source>
</reference>
<organism evidence="1 2">
    <name type="scientific">Sorangium cellulosum</name>
    <name type="common">Polyangium cellulosum</name>
    <dbReference type="NCBI Taxonomy" id="56"/>
    <lineage>
        <taxon>Bacteria</taxon>
        <taxon>Pseudomonadati</taxon>
        <taxon>Myxococcota</taxon>
        <taxon>Polyangia</taxon>
        <taxon>Polyangiales</taxon>
        <taxon>Polyangiaceae</taxon>
        <taxon>Sorangium</taxon>
    </lineage>
</organism>